<dbReference type="Proteomes" id="UP000593562">
    <property type="component" value="Unassembled WGS sequence"/>
</dbReference>
<protein>
    <recommendedName>
        <fullName evidence="4">GDSL esterase/lipase</fullName>
    </recommendedName>
</protein>
<evidence type="ECO:0000313" key="3">
    <source>
        <dbReference type="Proteomes" id="UP000593562"/>
    </source>
</evidence>
<comment type="similarity">
    <text evidence="1">Belongs to the 'GDSL' lipolytic enzyme family.</text>
</comment>
<dbReference type="PANTHER" id="PTHR45642">
    <property type="entry name" value="GDSL ESTERASE/LIPASE EXL3"/>
    <property type="match status" value="1"/>
</dbReference>
<keyword evidence="3" id="KW-1185">Reference proteome</keyword>
<name>A0A7J7D3G0_TRIWF</name>
<dbReference type="InterPro" id="IPR036514">
    <property type="entry name" value="SGNH_hydro_sf"/>
</dbReference>
<organism evidence="2 3">
    <name type="scientific">Tripterygium wilfordii</name>
    <name type="common">Thunder God vine</name>
    <dbReference type="NCBI Taxonomy" id="458696"/>
    <lineage>
        <taxon>Eukaryota</taxon>
        <taxon>Viridiplantae</taxon>
        <taxon>Streptophyta</taxon>
        <taxon>Embryophyta</taxon>
        <taxon>Tracheophyta</taxon>
        <taxon>Spermatophyta</taxon>
        <taxon>Magnoliopsida</taxon>
        <taxon>eudicotyledons</taxon>
        <taxon>Gunneridae</taxon>
        <taxon>Pentapetalae</taxon>
        <taxon>rosids</taxon>
        <taxon>fabids</taxon>
        <taxon>Celastrales</taxon>
        <taxon>Celastraceae</taxon>
        <taxon>Tripterygium</taxon>
    </lineage>
</organism>
<dbReference type="PANTHER" id="PTHR45642:SF150">
    <property type="entry name" value="GDSL ESTERASE_LIPASE EXL3"/>
    <property type="match status" value="1"/>
</dbReference>
<sequence>MQDRQLGGGCNVYANYAAQLFNDKLKSALQNLNSHLPGAKFVYVDIYSALDNISQNPQNFGFEVVDNGCCMTIGPVCNSMNPYMPRSYKVYILG</sequence>
<evidence type="ECO:0008006" key="4">
    <source>
        <dbReference type="Google" id="ProtNLM"/>
    </source>
</evidence>
<dbReference type="InterPro" id="IPR050592">
    <property type="entry name" value="GDSL_lipolytic_enzyme"/>
</dbReference>
<dbReference type="InParanoid" id="A0A7J7D3G0"/>
<dbReference type="Gene3D" id="3.40.50.1110">
    <property type="entry name" value="SGNH hydrolase"/>
    <property type="match status" value="1"/>
</dbReference>
<evidence type="ECO:0000256" key="1">
    <source>
        <dbReference type="ARBA" id="ARBA00008668"/>
    </source>
</evidence>
<dbReference type="GO" id="GO:0016788">
    <property type="term" value="F:hydrolase activity, acting on ester bonds"/>
    <property type="evidence" value="ECO:0007669"/>
    <property type="project" value="InterPro"/>
</dbReference>
<evidence type="ECO:0000313" key="2">
    <source>
        <dbReference type="EMBL" id="KAF5740887.1"/>
    </source>
</evidence>
<dbReference type="EMBL" id="JAAARO010000011">
    <property type="protein sequence ID" value="KAF5740887.1"/>
    <property type="molecule type" value="Genomic_DNA"/>
</dbReference>
<dbReference type="InterPro" id="IPR001087">
    <property type="entry name" value="GDSL"/>
</dbReference>
<accession>A0A7J7D3G0</accession>
<reference evidence="2 3" key="1">
    <citation type="journal article" date="2020" name="Nat. Commun.">
        <title>Genome of Tripterygium wilfordii and identification of cytochrome P450 involved in triptolide biosynthesis.</title>
        <authorList>
            <person name="Tu L."/>
            <person name="Su P."/>
            <person name="Zhang Z."/>
            <person name="Gao L."/>
            <person name="Wang J."/>
            <person name="Hu T."/>
            <person name="Zhou J."/>
            <person name="Zhang Y."/>
            <person name="Zhao Y."/>
            <person name="Liu Y."/>
            <person name="Song Y."/>
            <person name="Tong Y."/>
            <person name="Lu Y."/>
            <person name="Yang J."/>
            <person name="Xu C."/>
            <person name="Jia M."/>
            <person name="Peters R.J."/>
            <person name="Huang L."/>
            <person name="Gao W."/>
        </authorList>
    </citation>
    <scope>NUCLEOTIDE SEQUENCE [LARGE SCALE GENOMIC DNA]</scope>
    <source>
        <strain evidence="3">cv. XIE 37</strain>
        <tissue evidence="2">Leaf</tissue>
    </source>
</reference>
<gene>
    <name evidence="2" type="ORF">HS088_TW11G00967</name>
</gene>
<proteinExistence type="inferred from homology"/>
<dbReference type="Pfam" id="PF00657">
    <property type="entry name" value="Lipase_GDSL"/>
    <property type="match status" value="1"/>
</dbReference>
<dbReference type="AlphaFoldDB" id="A0A7J7D3G0"/>
<comment type="caution">
    <text evidence="2">The sequence shown here is derived from an EMBL/GenBank/DDBJ whole genome shotgun (WGS) entry which is preliminary data.</text>
</comment>